<dbReference type="AlphaFoldDB" id="A0AA91DSJ2"/>
<evidence type="ECO:0000313" key="1">
    <source>
        <dbReference type="EMBL" id="OAK65650.1"/>
    </source>
</evidence>
<sequence>MAYLDIDNLQSVFLDDDALGARHLHRQPCGLLNITSGRIVACDPLVQPERAAFVRSVNRRGAFPVEVLHDKGRHALAVLWLGERGGQRASDLRWEPALLEGQSQDALGDDEFFGYPVDAGVGCFMDADAAKAMAEREARESEKSVHFNYYDDVLAEELGSADIANHYPQGPGTANNIVIFSSGWGDGSYPSFWALDAAGEPVALVTDFLTMAGGDARDENDKRSDAYKASLSPEKLAALDALGAAAVAGDSSLIRSLLGEGLAGANEIVPSLGETAITSAIRMNQLEALRVLLGSMPSLPMPMPPLFYTGDEEESYLVYARRLKKPRVPGLMELLEKSEAAAVAAAAAEPAAAGKSLWKRLFS</sequence>
<organism evidence="1 2">
    <name type="scientific">Variovorax paradoxus</name>
    <dbReference type="NCBI Taxonomy" id="34073"/>
    <lineage>
        <taxon>Bacteria</taxon>
        <taxon>Pseudomonadati</taxon>
        <taxon>Pseudomonadota</taxon>
        <taxon>Betaproteobacteria</taxon>
        <taxon>Burkholderiales</taxon>
        <taxon>Comamonadaceae</taxon>
        <taxon>Variovorax</taxon>
    </lineage>
</organism>
<accession>A0AA91DSJ2</accession>
<dbReference type="Proteomes" id="UP000077852">
    <property type="component" value="Unassembled WGS sequence"/>
</dbReference>
<evidence type="ECO:0000313" key="2">
    <source>
        <dbReference type="Proteomes" id="UP000077852"/>
    </source>
</evidence>
<comment type="caution">
    <text evidence="1">The sequence shown here is derived from an EMBL/GenBank/DDBJ whole genome shotgun (WGS) entry which is preliminary data.</text>
</comment>
<dbReference type="EMBL" id="LVHG01000032">
    <property type="protein sequence ID" value="OAK65650.1"/>
    <property type="molecule type" value="Genomic_DNA"/>
</dbReference>
<reference evidence="1 2" key="1">
    <citation type="submission" date="2016-03" db="EMBL/GenBank/DDBJ databases">
        <title>Genome sequence of Variovorax paradoxus KB5.</title>
        <authorList>
            <person name="Jeong H."/>
            <person name="Hong C.E."/>
            <person name="Jo S.H."/>
            <person name="Park J.M."/>
        </authorList>
    </citation>
    <scope>NUCLEOTIDE SEQUENCE [LARGE SCALE GENOMIC DNA]</scope>
    <source>
        <strain evidence="1 2">KB5</strain>
    </source>
</reference>
<proteinExistence type="predicted"/>
<name>A0AA91DSJ2_VARPD</name>
<dbReference type="RefSeq" id="WP_172839809.1">
    <property type="nucleotide sequence ID" value="NZ_LVHG01000032.1"/>
</dbReference>
<gene>
    <name evidence="1" type="ORF">A3K87_11310</name>
</gene>
<protein>
    <recommendedName>
        <fullName evidence="3">DUF4241 domain-containing protein</fullName>
    </recommendedName>
</protein>
<dbReference type="Pfam" id="PF14025">
    <property type="entry name" value="DUF4241"/>
    <property type="match status" value="1"/>
</dbReference>
<dbReference type="InterPro" id="IPR025335">
    <property type="entry name" value="DUF4241"/>
</dbReference>
<evidence type="ECO:0008006" key="3">
    <source>
        <dbReference type="Google" id="ProtNLM"/>
    </source>
</evidence>